<comment type="caution">
    <text evidence="1">The sequence shown here is derived from an EMBL/GenBank/DDBJ whole genome shotgun (WGS) entry which is preliminary data.</text>
</comment>
<dbReference type="Proteomes" id="UP001058074">
    <property type="component" value="Unassembled WGS sequence"/>
</dbReference>
<accession>A0ACB5RDA5</accession>
<evidence type="ECO:0000313" key="2">
    <source>
        <dbReference type="Proteomes" id="UP001058074"/>
    </source>
</evidence>
<name>A0ACB5RDA5_9CLOT</name>
<proteinExistence type="predicted"/>
<evidence type="ECO:0000313" key="1">
    <source>
        <dbReference type="EMBL" id="GKX66739.1"/>
    </source>
</evidence>
<organism evidence="1 2">
    <name type="scientific">Inconstantimicrobium mannanitabidum</name>
    <dbReference type="NCBI Taxonomy" id="1604901"/>
    <lineage>
        <taxon>Bacteria</taxon>
        <taxon>Bacillati</taxon>
        <taxon>Bacillota</taxon>
        <taxon>Clostridia</taxon>
        <taxon>Eubacteriales</taxon>
        <taxon>Clostridiaceae</taxon>
        <taxon>Inconstantimicrobium</taxon>
    </lineage>
</organism>
<dbReference type="EMBL" id="BROD01000001">
    <property type="protein sequence ID" value="GKX66739.1"/>
    <property type="molecule type" value="Genomic_DNA"/>
</dbReference>
<keyword evidence="2" id="KW-1185">Reference proteome</keyword>
<reference evidence="1" key="1">
    <citation type="journal article" date="2025" name="Int. J. Syst. Evol. Microbiol.">
        <title>Inconstantimicrobium mannanitabidum sp. nov., a novel member of the family Clostridiaceae isolated from anoxic soil under the treatment of reductive soil disinfestation.</title>
        <authorList>
            <person name="Ueki A."/>
            <person name="Tonouchi A."/>
            <person name="Honma S."/>
            <person name="Kaku N."/>
            <person name="Ueki K."/>
        </authorList>
    </citation>
    <scope>NUCLEOTIDE SEQUENCE</scope>
    <source>
        <strain evidence="1">TW13</strain>
    </source>
</reference>
<sequence>MANLISMVANILMITFVLFSIFSWKKRGVKAKNEIGIKWRKNSWVDIISGIIIGFIAMLGIFFVERGLSFISVTAVNIGRLSIVTLSQILIMAALEELACRGLMLNGLMILTKKKYISVLASAVIFGMAHAGNPHATVISIISNSLGGVMYAIAYLEMKNLFFPIALHFSWNFFQGPIFGFPVSGLNFSGMISQSITSNNTNLMGGLYGPEGGIIGIGFRILVIVLTFIYVYIVVGKSKDNRCKYDCEY</sequence>
<gene>
    <name evidence="1" type="ORF">rsdtw13_19970</name>
</gene>
<protein>
    <submittedName>
        <fullName evidence="1">Uncharacterized protein</fullName>
    </submittedName>
</protein>